<comment type="function">
    <text evidence="6">Methylates ribosomal protein L11.</text>
</comment>
<dbReference type="PANTHER" id="PTHR43648:SF1">
    <property type="entry name" value="ELECTRON TRANSFER FLAVOPROTEIN BETA SUBUNIT LYSINE METHYLTRANSFERASE"/>
    <property type="match status" value="1"/>
</dbReference>
<dbReference type="PIRSF" id="PIRSF000401">
    <property type="entry name" value="RPL11_MTase"/>
    <property type="match status" value="1"/>
</dbReference>
<dbReference type="GO" id="GO:0005840">
    <property type="term" value="C:ribosome"/>
    <property type="evidence" value="ECO:0007669"/>
    <property type="project" value="UniProtKB-KW"/>
</dbReference>
<keyword evidence="7" id="KW-0687">Ribonucleoprotein</keyword>
<sequence>MNSISIKFKAVGDSADLLIAQLDQIGYEGFWEEGADMTAYILEKDFDEAALQEIIAPTGILYEKATIEPTNWNAVWESNFDPVIVDDFCGIRAHFHEPLTGVEQEIVITPKMSFGTGHHATTSSMIRLMRNLAFEGKQVFDFGTGTGILAILADKLGAAQVDAIDIDEWSIENTIENVSENKANNVKAWQADSLTGIEQAYDIILANINRHILVQFMPEMKRLLKKGGILLLSGILVEDETIILAAAGEQGLQFENKVVKDNWLAMQFVA</sequence>
<keyword evidence="5 6" id="KW-0949">S-adenosyl-L-methionine</keyword>
<dbReference type="EMBL" id="QLLL01000006">
    <property type="protein sequence ID" value="RAJ02522.1"/>
    <property type="molecule type" value="Genomic_DNA"/>
</dbReference>
<comment type="catalytic activity">
    <reaction evidence="6">
        <text>L-lysyl-[protein] + 3 S-adenosyl-L-methionine = N(6),N(6),N(6)-trimethyl-L-lysyl-[protein] + 3 S-adenosyl-L-homocysteine + 3 H(+)</text>
        <dbReference type="Rhea" id="RHEA:54192"/>
        <dbReference type="Rhea" id="RHEA-COMP:9752"/>
        <dbReference type="Rhea" id="RHEA-COMP:13826"/>
        <dbReference type="ChEBI" id="CHEBI:15378"/>
        <dbReference type="ChEBI" id="CHEBI:29969"/>
        <dbReference type="ChEBI" id="CHEBI:57856"/>
        <dbReference type="ChEBI" id="CHEBI:59789"/>
        <dbReference type="ChEBI" id="CHEBI:61961"/>
    </reaction>
</comment>
<dbReference type="NCBIfam" id="NF001785">
    <property type="entry name" value="PRK00517.2-2"/>
    <property type="match status" value="1"/>
</dbReference>
<dbReference type="RefSeq" id="WP_111598954.1">
    <property type="nucleotide sequence ID" value="NZ_QLLL01000006.1"/>
</dbReference>
<dbReference type="GO" id="GO:0032259">
    <property type="term" value="P:methylation"/>
    <property type="evidence" value="ECO:0007669"/>
    <property type="project" value="UniProtKB-KW"/>
</dbReference>
<dbReference type="AlphaFoldDB" id="A0A327QFW4"/>
<keyword evidence="3 6" id="KW-0489">Methyltransferase</keyword>
<dbReference type="Pfam" id="PF06325">
    <property type="entry name" value="PrmA"/>
    <property type="match status" value="1"/>
</dbReference>
<evidence type="ECO:0000256" key="6">
    <source>
        <dbReference type="HAMAP-Rule" id="MF_00735"/>
    </source>
</evidence>
<comment type="caution">
    <text evidence="7">The sequence shown here is derived from an EMBL/GenBank/DDBJ whole genome shotgun (WGS) entry which is preliminary data.</text>
</comment>
<organism evidence="7 8">
    <name type="scientific">Chitinophaga skermanii</name>
    <dbReference type="NCBI Taxonomy" id="331697"/>
    <lineage>
        <taxon>Bacteria</taxon>
        <taxon>Pseudomonadati</taxon>
        <taxon>Bacteroidota</taxon>
        <taxon>Chitinophagia</taxon>
        <taxon>Chitinophagales</taxon>
        <taxon>Chitinophagaceae</taxon>
        <taxon>Chitinophaga</taxon>
    </lineage>
</organism>
<dbReference type="GO" id="GO:0008276">
    <property type="term" value="F:protein methyltransferase activity"/>
    <property type="evidence" value="ECO:0007669"/>
    <property type="project" value="UniProtKB-UniRule"/>
</dbReference>
<dbReference type="InterPro" id="IPR029063">
    <property type="entry name" value="SAM-dependent_MTases_sf"/>
</dbReference>
<evidence type="ECO:0000256" key="3">
    <source>
        <dbReference type="ARBA" id="ARBA00022603"/>
    </source>
</evidence>
<evidence type="ECO:0000313" key="8">
    <source>
        <dbReference type="Proteomes" id="UP000249547"/>
    </source>
</evidence>
<evidence type="ECO:0000256" key="5">
    <source>
        <dbReference type="ARBA" id="ARBA00022691"/>
    </source>
</evidence>
<keyword evidence="4 6" id="KW-0808">Transferase</keyword>
<dbReference type="Gene3D" id="3.40.50.150">
    <property type="entry name" value="Vaccinia Virus protein VP39"/>
    <property type="match status" value="1"/>
</dbReference>
<dbReference type="SUPFAM" id="SSF53335">
    <property type="entry name" value="S-adenosyl-L-methionine-dependent methyltransferases"/>
    <property type="match status" value="1"/>
</dbReference>
<protein>
    <recommendedName>
        <fullName evidence="6">Ribosomal protein L11 methyltransferase</fullName>
        <shortName evidence="6">L11 Mtase</shortName>
        <ecNumber evidence="6">2.1.1.-</ecNumber>
    </recommendedName>
</protein>
<evidence type="ECO:0000256" key="2">
    <source>
        <dbReference type="ARBA" id="ARBA00022490"/>
    </source>
</evidence>
<accession>A0A327QFW4</accession>
<dbReference type="CDD" id="cd02440">
    <property type="entry name" value="AdoMet_MTases"/>
    <property type="match status" value="1"/>
</dbReference>
<reference evidence="7 8" key="1">
    <citation type="submission" date="2018-06" db="EMBL/GenBank/DDBJ databases">
        <title>Genomic Encyclopedia of Archaeal and Bacterial Type Strains, Phase II (KMG-II): from individual species to whole genera.</title>
        <authorList>
            <person name="Goeker M."/>
        </authorList>
    </citation>
    <scope>NUCLEOTIDE SEQUENCE [LARGE SCALE GENOMIC DNA]</scope>
    <source>
        <strain evidence="7 8">DSM 23857</strain>
    </source>
</reference>
<dbReference type="InterPro" id="IPR004498">
    <property type="entry name" value="Ribosomal_PrmA_MeTrfase"/>
</dbReference>
<feature type="binding site" evidence="6">
    <location>
        <position position="122"/>
    </location>
    <ligand>
        <name>S-adenosyl-L-methionine</name>
        <dbReference type="ChEBI" id="CHEBI:59789"/>
    </ligand>
</feature>
<keyword evidence="2 6" id="KW-0963">Cytoplasm</keyword>
<dbReference type="EC" id="2.1.1.-" evidence="6"/>
<keyword evidence="8" id="KW-1185">Reference proteome</keyword>
<dbReference type="PANTHER" id="PTHR43648">
    <property type="entry name" value="ELECTRON TRANSFER FLAVOPROTEIN BETA SUBUNIT LYSINE METHYLTRANSFERASE"/>
    <property type="match status" value="1"/>
</dbReference>
<dbReference type="Proteomes" id="UP000249547">
    <property type="component" value="Unassembled WGS sequence"/>
</dbReference>
<evidence type="ECO:0000313" key="7">
    <source>
        <dbReference type="EMBL" id="RAJ02522.1"/>
    </source>
</evidence>
<name>A0A327QFW4_9BACT</name>
<comment type="subcellular location">
    <subcellularLocation>
        <location evidence="6">Cytoplasm</location>
    </subcellularLocation>
</comment>
<dbReference type="InterPro" id="IPR050078">
    <property type="entry name" value="Ribosomal_L11_MeTrfase_PrmA"/>
</dbReference>
<feature type="binding site" evidence="6">
    <location>
        <position position="165"/>
    </location>
    <ligand>
        <name>S-adenosyl-L-methionine</name>
        <dbReference type="ChEBI" id="CHEBI:59789"/>
    </ligand>
</feature>
<dbReference type="HAMAP" id="MF_00735">
    <property type="entry name" value="Methyltr_PrmA"/>
    <property type="match status" value="1"/>
</dbReference>
<dbReference type="OrthoDB" id="9785995at2"/>
<evidence type="ECO:0000256" key="1">
    <source>
        <dbReference type="ARBA" id="ARBA00009741"/>
    </source>
</evidence>
<evidence type="ECO:0000256" key="4">
    <source>
        <dbReference type="ARBA" id="ARBA00022679"/>
    </source>
</evidence>
<feature type="binding site" evidence="6">
    <location>
        <position position="143"/>
    </location>
    <ligand>
        <name>S-adenosyl-L-methionine</name>
        <dbReference type="ChEBI" id="CHEBI:59789"/>
    </ligand>
</feature>
<feature type="binding site" evidence="6">
    <location>
        <position position="207"/>
    </location>
    <ligand>
        <name>S-adenosyl-L-methionine</name>
        <dbReference type="ChEBI" id="CHEBI:59789"/>
    </ligand>
</feature>
<proteinExistence type="inferred from homology"/>
<keyword evidence="7" id="KW-0689">Ribosomal protein</keyword>
<comment type="similarity">
    <text evidence="1 6">Belongs to the methyltransferase superfamily. PrmA family.</text>
</comment>
<dbReference type="GO" id="GO:0005737">
    <property type="term" value="C:cytoplasm"/>
    <property type="evidence" value="ECO:0007669"/>
    <property type="project" value="UniProtKB-SubCell"/>
</dbReference>
<gene>
    <name evidence="6" type="primary">prmA</name>
    <name evidence="7" type="ORF">LX64_03542</name>
</gene>